<feature type="region of interest" description="Disordered" evidence="1">
    <location>
        <begin position="1"/>
        <end position="86"/>
    </location>
</feature>
<gene>
    <name evidence="2" type="ORF">N7476_009568</name>
</gene>
<sequence>MSASGRSSAASRSDYAETEHSRWAAAARSSTSGPSTSCPSPFELSFSNYKRNATARSSGSGPPSSNPPTFSPSLPKMPPSKSSSPNVFGVARMELVGNPMNLKQNDTNVTQFKAALKDLRTITEKVSEWEINATSDDGSLIIDLCFLHRCRIIKSELDSLLRKVPNRKDFKPEEKEICRMLGLQIGRLRLHSSVESRHSDSLDGPDFRVRAADSSMADFTAAIYDRELRGEAKFPKATHHYLLDTWERMHFKYPGCMCVQCKDFKVRSVVHARNMFRTGRK</sequence>
<protein>
    <submittedName>
        <fullName evidence="2">Uncharacterized protein</fullName>
    </submittedName>
</protein>
<dbReference type="AlphaFoldDB" id="A0A9W9PNI9"/>
<accession>A0A9W9PNI9</accession>
<comment type="caution">
    <text evidence="2">The sequence shown here is derived from an EMBL/GenBank/DDBJ whole genome shotgun (WGS) entry which is preliminary data.</text>
</comment>
<name>A0A9W9PNI9_9EURO</name>
<proteinExistence type="predicted"/>
<evidence type="ECO:0000313" key="2">
    <source>
        <dbReference type="EMBL" id="KAJ5302769.1"/>
    </source>
</evidence>
<reference evidence="2" key="1">
    <citation type="submission" date="2022-12" db="EMBL/GenBank/DDBJ databases">
        <authorList>
            <person name="Petersen C."/>
        </authorList>
    </citation>
    <scope>NUCLEOTIDE SEQUENCE</scope>
    <source>
        <strain evidence="2">IBT 21472</strain>
    </source>
</reference>
<feature type="compositionally biased region" description="Low complexity" evidence="1">
    <location>
        <begin position="1"/>
        <end position="13"/>
    </location>
</feature>
<feature type="compositionally biased region" description="Pro residues" evidence="1">
    <location>
        <begin position="64"/>
        <end position="78"/>
    </location>
</feature>
<feature type="compositionally biased region" description="Low complexity" evidence="1">
    <location>
        <begin position="23"/>
        <end position="41"/>
    </location>
</feature>
<feature type="compositionally biased region" description="Polar residues" evidence="1">
    <location>
        <begin position="45"/>
        <end position="56"/>
    </location>
</feature>
<keyword evidence="3" id="KW-1185">Reference proteome</keyword>
<dbReference type="Proteomes" id="UP001147746">
    <property type="component" value="Unassembled WGS sequence"/>
</dbReference>
<reference evidence="2" key="2">
    <citation type="journal article" date="2023" name="IMA Fungus">
        <title>Comparative genomic study of the Penicillium genus elucidates a diverse pangenome and 15 lateral gene transfer events.</title>
        <authorList>
            <person name="Petersen C."/>
            <person name="Sorensen T."/>
            <person name="Nielsen M.R."/>
            <person name="Sondergaard T.E."/>
            <person name="Sorensen J.L."/>
            <person name="Fitzpatrick D.A."/>
            <person name="Frisvad J.C."/>
            <person name="Nielsen K.L."/>
        </authorList>
    </citation>
    <scope>NUCLEOTIDE SEQUENCE</scope>
    <source>
        <strain evidence="2">IBT 21472</strain>
    </source>
</reference>
<organism evidence="2 3">
    <name type="scientific">Penicillium atrosanguineum</name>
    <dbReference type="NCBI Taxonomy" id="1132637"/>
    <lineage>
        <taxon>Eukaryota</taxon>
        <taxon>Fungi</taxon>
        <taxon>Dikarya</taxon>
        <taxon>Ascomycota</taxon>
        <taxon>Pezizomycotina</taxon>
        <taxon>Eurotiomycetes</taxon>
        <taxon>Eurotiomycetidae</taxon>
        <taxon>Eurotiales</taxon>
        <taxon>Aspergillaceae</taxon>
        <taxon>Penicillium</taxon>
    </lineage>
</organism>
<evidence type="ECO:0000313" key="3">
    <source>
        <dbReference type="Proteomes" id="UP001147746"/>
    </source>
</evidence>
<dbReference type="EMBL" id="JAPZBO010000009">
    <property type="protein sequence ID" value="KAJ5302769.1"/>
    <property type="molecule type" value="Genomic_DNA"/>
</dbReference>
<evidence type="ECO:0000256" key="1">
    <source>
        <dbReference type="SAM" id="MobiDB-lite"/>
    </source>
</evidence>